<feature type="domain" description="POTRA" evidence="9">
    <location>
        <begin position="217"/>
        <end position="275"/>
    </location>
</feature>
<dbReference type="EMBL" id="CP010536">
    <property type="protein sequence ID" value="AJG20636.1"/>
    <property type="molecule type" value="Genomic_DNA"/>
</dbReference>
<dbReference type="PANTHER" id="PTHR12815">
    <property type="entry name" value="SORTING AND ASSEMBLY MACHINERY SAMM50 PROTEIN FAMILY MEMBER"/>
    <property type="match status" value="1"/>
</dbReference>
<evidence type="ECO:0000313" key="10">
    <source>
        <dbReference type="EMBL" id="AJG20636.1"/>
    </source>
</evidence>
<feature type="signal peptide" evidence="7">
    <location>
        <begin position="1"/>
        <end position="39"/>
    </location>
</feature>
<dbReference type="PANTHER" id="PTHR12815:SF47">
    <property type="entry name" value="TRANSLOCATION AND ASSEMBLY MODULE SUBUNIT TAMA"/>
    <property type="match status" value="1"/>
</dbReference>
<keyword evidence="5" id="KW-0472">Membrane</keyword>
<name>A0A0C4YIY8_9BURK</name>
<dbReference type="AlphaFoldDB" id="A0A0C4YIY8"/>
<dbReference type="Gene3D" id="3.10.20.310">
    <property type="entry name" value="membrane protein fhac"/>
    <property type="match status" value="2"/>
</dbReference>
<feature type="domain" description="Bacterial surface antigen (D15)" evidence="8">
    <location>
        <begin position="383"/>
        <end position="607"/>
    </location>
</feature>
<dbReference type="Pfam" id="PF07244">
    <property type="entry name" value="POTRA"/>
    <property type="match status" value="1"/>
</dbReference>
<keyword evidence="3" id="KW-0812">Transmembrane</keyword>
<dbReference type="Proteomes" id="UP000031843">
    <property type="component" value="Chromosome main"/>
</dbReference>
<evidence type="ECO:0000256" key="6">
    <source>
        <dbReference type="ARBA" id="ARBA00023237"/>
    </source>
</evidence>
<dbReference type="STRING" id="68895.RR42_m3268"/>
<evidence type="ECO:0000256" key="2">
    <source>
        <dbReference type="ARBA" id="ARBA00022452"/>
    </source>
</evidence>
<evidence type="ECO:0000256" key="1">
    <source>
        <dbReference type="ARBA" id="ARBA00004370"/>
    </source>
</evidence>
<accession>A0A0C4YIY8</accession>
<gene>
    <name evidence="10" type="ORF">RR42_m3268</name>
</gene>
<organism evidence="10 11">
    <name type="scientific">Cupriavidus basilensis</name>
    <dbReference type="NCBI Taxonomy" id="68895"/>
    <lineage>
        <taxon>Bacteria</taxon>
        <taxon>Pseudomonadati</taxon>
        <taxon>Pseudomonadota</taxon>
        <taxon>Betaproteobacteria</taxon>
        <taxon>Burkholderiales</taxon>
        <taxon>Burkholderiaceae</taxon>
        <taxon>Cupriavidus</taxon>
    </lineage>
</organism>
<evidence type="ECO:0000259" key="9">
    <source>
        <dbReference type="Pfam" id="PF07244"/>
    </source>
</evidence>
<protein>
    <submittedName>
        <fullName evidence="10">Outer membrane protein assembly factor YaeT</fullName>
    </submittedName>
</protein>
<evidence type="ECO:0000256" key="5">
    <source>
        <dbReference type="ARBA" id="ARBA00023136"/>
    </source>
</evidence>
<reference evidence="10 11" key="1">
    <citation type="journal article" date="2015" name="Genome Announc.">
        <title>Complete Genome Sequence of Cupriavidus basilensis 4G11, Isolated from the Oak Ridge Field Research Center Site.</title>
        <authorList>
            <person name="Ray J."/>
            <person name="Waters R.J."/>
            <person name="Skerker J.M."/>
            <person name="Kuehl J.V."/>
            <person name="Price M.N."/>
            <person name="Huang J."/>
            <person name="Chakraborty R."/>
            <person name="Arkin A.P."/>
            <person name="Deutschbauer A."/>
        </authorList>
    </citation>
    <scope>NUCLEOTIDE SEQUENCE [LARGE SCALE GENOMIC DNA]</scope>
    <source>
        <strain evidence="10">4G11</strain>
    </source>
</reference>
<keyword evidence="11" id="KW-1185">Reference proteome</keyword>
<evidence type="ECO:0000256" key="7">
    <source>
        <dbReference type="SAM" id="SignalP"/>
    </source>
</evidence>
<keyword evidence="4 7" id="KW-0732">Signal</keyword>
<keyword evidence="2" id="KW-1134">Transmembrane beta strand</keyword>
<dbReference type="OrthoDB" id="9769707at2"/>
<evidence type="ECO:0000256" key="4">
    <source>
        <dbReference type="ARBA" id="ARBA00022729"/>
    </source>
</evidence>
<comment type="subcellular location">
    <subcellularLocation>
        <location evidence="1">Membrane</location>
    </subcellularLocation>
</comment>
<keyword evidence="6" id="KW-0998">Cell outer membrane</keyword>
<evidence type="ECO:0000256" key="3">
    <source>
        <dbReference type="ARBA" id="ARBA00022692"/>
    </source>
</evidence>
<dbReference type="InterPro" id="IPR000184">
    <property type="entry name" value="Bac_surfAg_D15"/>
</dbReference>
<sequence length="618" mass="68707">MPAGLAAPAGGRPVAPAVLRRLMPPLLAALMLSAGPAAAAYEVEVDAPKPIKEILQDHLDLSRYRTRDDISPDQFNYMVETVGEQVRQFTSTEGYFDPQTTTKVDGSGDERTVHITVELGARTVIRAVDVGVTGPAASQSPERIAEIRAKWGLPVAAPFRQADWDKAKEDALVALQSNTYYGARLTGSQARIEPDEHAADLSARFASGPAYSMGPLMISGLRRYPEQIIRNVNPLYEGEPYRVERLLEFQRAIQNQPYFSNVQIDLGEQETTEDGKIADTNPDRVAAPKVDMSADKVTVPVYVRVREYPVNRLSSGVGYTTDTGAQVEGRYSYYNLFNRAWVFDSQARIEQKRQYVFGEIAMPPDSRTYRNSAYASYERTIDLESTDLTSLRTGLKRSRSRENYDTTISLDYYYDNLQPFGEANQLSRALVPAFAWTRRDVDNLVFPRRGNVISTQVGVAAKHIMSDETFFRLYGRIRQYVPVGKRDLVLARLELGADITNGDVTKIPASLRFRAGGTDSIRGYGYQSIGTRNGASVLPAKYLATGSLEYQYWFLHDWGAAIFWDVGTATDNLTGVKLYNGVGIGARWRSPVGPVKLDVGYGIQQKQFRPHIALGVAF</sequence>
<dbReference type="RefSeq" id="WP_043348809.1">
    <property type="nucleotide sequence ID" value="NZ_CP010536.1"/>
</dbReference>
<proteinExistence type="predicted"/>
<dbReference type="KEGG" id="cbw:RR42_m3268"/>
<evidence type="ECO:0000313" key="11">
    <source>
        <dbReference type="Proteomes" id="UP000031843"/>
    </source>
</evidence>
<dbReference type="InterPro" id="IPR039910">
    <property type="entry name" value="D15-like"/>
</dbReference>
<feature type="chain" id="PRO_5002185694" evidence="7">
    <location>
        <begin position="40"/>
        <end position="618"/>
    </location>
</feature>
<dbReference type="InterPro" id="IPR010827">
    <property type="entry name" value="BamA/TamA_POTRA"/>
</dbReference>
<dbReference type="GO" id="GO:0019867">
    <property type="term" value="C:outer membrane"/>
    <property type="evidence" value="ECO:0007669"/>
    <property type="project" value="InterPro"/>
</dbReference>
<dbReference type="Pfam" id="PF01103">
    <property type="entry name" value="Omp85"/>
    <property type="match status" value="1"/>
</dbReference>
<evidence type="ECO:0000259" key="8">
    <source>
        <dbReference type="Pfam" id="PF01103"/>
    </source>
</evidence>
<dbReference type="Gene3D" id="2.40.160.50">
    <property type="entry name" value="membrane protein fhac: a member of the omp85/tpsb transporter family"/>
    <property type="match status" value="1"/>
</dbReference>